<evidence type="ECO:0000313" key="5">
    <source>
        <dbReference type="EMBL" id="MDQ0203698.1"/>
    </source>
</evidence>
<dbReference type="PANTHER" id="PTHR43761:SF1">
    <property type="entry name" value="D-ISOMER SPECIFIC 2-HYDROXYACID DEHYDROGENASE CATALYTIC DOMAIN-CONTAINING PROTEIN-RELATED"/>
    <property type="match status" value="1"/>
</dbReference>
<keyword evidence="6" id="KW-1185">Reference proteome</keyword>
<dbReference type="SUPFAM" id="SSF52283">
    <property type="entry name" value="Formate/glycerate dehydrogenase catalytic domain-like"/>
    <property type="match status" value="1"/>
</dbReference>
<evidence type="ECO:0000256" key="1">
    <source>
        <dbReference type="ARBA" id="ARBA00005854"/>
    </source>
</evidence>
<evidence type="ECO:0000259" key="4">
    <source>
        <dbReference type="Pfam" id="PF02826"/>
    </source>
</evidence>
<sequence length="342" mass="37946">MKVIGIGDLLIPSQYIEKGFSIFRDSGAELSVVDWQLKNQEELQNINLQIEQYGSEAYSVQDELLEQIKYADILITQFCPINKKVMDACANLKAIGILRGGCENVNLEAAYEKNILVYNTPGRNSSAVADFTVGMLIAECRNIARSHANLKEDKWVREYTNKEYIPDLEGRTAGIIGLGTIGRKVAKRLQAFGMKILGYDPFSTELPEYIKTDSLENTVRNADFLLLHSRMTADTKHMINAEILKLMKPAAYLINTARSGLVDEKALYEVLDKRKIAGAALDVFDEEPLPCGYALAALPNVTITPHLAGSTTDAFLHSPYLLAQEMAPFLSGDATSKYIINK</sequence>
<evidence type="ECO:0000256" key="3">
    <source>
        <dbReference type="ARBA" id="ARBA00023027"/>
    </source>
</evidence>
<keyword evidence="2 5" id="KW-0560">Oxidoreductase</keyword>
<protein>
    <submittedName>
        <fullName evidence="5">D-3-phosphoglycerate dehydrogenase</fullName>
        <ecNumber evidence="5">1.1.1.95</ecNumber>
    </submittedName>
</protein>
<dbReference type="Gene3D" id="3.40.50.720">
    <property type="entry name" value="NAD(P)-binding Rossmann-like Domain"/>
    <property type="match status" value="2"/>
</dbReference>
<dbReference type="InterPro" id="IPR006140">
    <property type="entry name" value="D-isomer_DH_NAD-bd"/>
</dbReference>
<name>A0ABT9Y7T4_9FIRM</name>
<proteinExistence type="inferred from homology"/>
<reference evidence="5 6" key="1">
    <citation type="submission" date="2023-07" db="EMBL/GenBank/DDBJ databases">
        <title>Genomic Encyclopedia of Type Strains, Phase IV (KMG-IV): sequencing the most valuable type-strain genomes for metagenomic binning, comparative biology and taxonomic classification.</title>
        <authorList>
            <person name="Goeker M."/>
        </authorList>
    </citation>
    <scope>NUCLEOTIDE SEQUENCE [LARGE SCALE GENOMIC DNA]</scope>
    <source>
        <strain evidence="5 6">DSM 16980</strain>
    </source>
</reference>
<dbReference type="InterPro" id="IPR036291">
    <property type="entry name" value="NAD(P)-bd_dom_sf"/>
</dbReference>
<dbReference type="EMBL" id="JAUSUE010000008">
    <property type="protein sequence ID" value="MDQ0203698.1"/>
    <property type="molecule type" value="Genomic_DNA"/>
</dbReference>
<dbReference type="SUPFAM" id="SSF51735">
    <property type="entry name" value="NAD(P)-binding Rossmann-fold domains"/>
    <property type="match status" value="1"/>
</dbReference>
<accession>A0ABT9Y7T4</accession>
<dbReference type="GO" id="GO:0004617">
    <property type="term" value="F:phosphoglycerate dehydrogenase activity"/>
    <property type="evidence" value="ECO:0007669"/>
    <property type="project" value="UniProtKB-EC"/>
</dbReference>
<dbReference type="Pfam" id="PF02826">
    <property type="entry name" value="2-Hacid_dh_C"/>
    <property type="match status" value="1"/>
</dbReference>
<dbReference type="Proteomes" id="UP001239167">
    <property type="component" value="Unassembled WGS sequence"/>
</dbReference>
<dbReference type="InterPro" id="IPR050418">
    <property type="entry name" value="D-iso_2-hydroxyacid_DH_PdxB"/>
</dbReference>
<dbReference type="EC" id="1.1.1.95" evidence="5"/>
<evidence type="ECO:0000313" key="6">
    <source>
        <dbReference type="Proteomes" id="UP001239167"/>
    </source>
</evidence>
<dbReference type="CDD" id="cd12171">
    <property type="entry name" value="2-Hacid_dh_10"/>
    <property type="match status" value="1"/>
</dbReference>
<comment type="similarity">
    <text evidence="1">Belongs to the D-isomer specific 2-hydroxyacid dehydrogenase family.</text>
</comment>
<evidence type="ECO:0000256" key="2">
    <source>
        <dbReference type="ARBA" id="ARBA00023002"/>
    </source>
</evidence>
<keyword evidence="3" id="KW-0520">NAD</keyword>
<feature type="domain" description="D-isomer specific 2-hydroxyacid dehydrogenase NAD-binding" evidence="4">
    <location>
        <begin position="133"/>
        <end position="308"/>
    </location>
</feature>
<gene>
    <name evidence="5" type="ORF">J2S01_001415</name>
</gene>
<comment type="caution">
    <text evidence="5">The sequence shown here is derived from an EMBL/GenBank/DDBJ whole genome shotgun (WGS) entry which is preliminary data.</text>
</comment>
<organism evidence="5 6">
    <name type="scientific">Pectinatus haikarae</name>
    <dbReference type="NCBI Taxonomy" id="349096"/>
    <lineage>
        <taxon>Bacteria</taxon>
        <taxon>Bacillati</taxon>
        <taxon>Bacillota</taxon>
        <taxon>Negativicutes</taxon>
        <taxon>Selenomonadales</taxon>
        <taxon>Selenomonadaceae</taxon>
        <taxon>Pectinatus</taxon>
    </lineage>
</organism>
<dbReference type="RefSeq" id="WP_196603316.1">
    <property type="nucleotide sequence ID" value="NZ_CP116940.1"/>
</dbReference>
<dbReference type="PANTHER" id="PTHR43761">
    <property type="entry name" value="D-ISOMER SPECIFIC 2-HYDROXYACID DEHYDROGENASE FAMILY PROTEIN (AFU_ORTHOLOGUE AFUA_1G13630)"/>
    <property type="match status" value="1"/>
</dbReference>